<reference evidence="3" key="1">
    <citation type="journal article" date="2023" name="bioRxiv">
        <title>Complete genome of the Medicago anthracnose fungus, Colletotrichum destructivum, reveals a mini-chromosome-like region within a core chromosome.</title>
        <authorList>
            <person name="Lapalu N."/>
            <person name="Simon A."/>
            <person name="Lu A."/>
            <person name="Plaumann P.-L."/>
            <person name="Amselem J."/>
            <person name="Pigne S."/>
            <person name="Auger A."/>
            <person name="Koch C."/>
            <person name="Dallery J.-F."/>
            <person name="O'Connell R.J."/>
        </authorList>
    </citation>
    <scope>NUCLEOTIDE SEQUENCE [LARGE SCALE GENOMIC DNA]</scope>
    <source>
        <strain evidence="3">CBS 520.97</strain>
    </source>
</reference>
<proteinExistence type="predicted"/>
<organism evidence="2 3">
    <name type="scientific">Colletotrichum destructivum</name>
    <dbReference type="NCBI Taxonomy" id="34406"/>
    <lineage>
        <taxon>Eukaryota</taxon>
        <taxon>Fungi</taxon>
        <taxon>Dikarya</taxon>
        <taxon>Ascomycota</taxon>
        <taxon>Pezizomycotina</taxon>
        <taxon>Sordariomycetes</taxon>
        <taxon>Hypocreomycetidae</taxon>
        <taxon>Glomerellales</taxon>
        <taxon>Glomerellaceae</taxon>
        <taxon>Colletotrichum</taxon>
        <taxon>Colletotrichum destructivum species complex</taxon>
    </lineage>
</organism>
<evidence type="ECO:0000313" key="2">
    <source>
        <dbReference type="EMBL" id="WQF78497.1"/>
    </source>
</evidence>
<name>A0AAX4I5R4_9PEZI</name>
<gene>
    <name evidence="2" type="ORF">CDEST_03511</name>
</gene>
<evidence type="ECO:0000259" key="1">
    <source>
        <dbReference type="Pfam" id="PF20150"/>
    </source>
</evidence>
<dbReference type="KEGG" id="cdet:87940014"/>
<protein>
    <submittedName>
        <fullName evidence="2">2EXR domain-containing protein</fullName>
    </submittedName>
</protein>
<dbReference type="Pfam" id="PF20150">
    <property type="entry name" value="2EXR"/>
    <property type="match status" value="1"/>
</dbReference>
<accession>A0AAX4I5R4</accession>
<evidence type="ECO:0000313" key="3">
    <source>
        <dbReference type="Proteomes" id="UP001322277"/>
    </source>
</evidence>
<sequence length="345" mass="39304">MATPAAFSLFSNLPIELRLSIWEETVSSPSIHIFDVCFPSRRGNDRSERAFEEASSASYQSQSVRWKRYKNSVFLDSLEVTTGDDQLTGPEPHPVQHVQDPSVYRQRRALHLTCREAFSSSALRTNRVNTVYLPGRGRKFEYDNDRDVIFLRLWDRNRPIGARSTSSEQVNSSVSSITEVLEACWSAEMALTVYQARRIAIDVDETTMRLCIGEVACLASCFQKGLEVLYLVDHQTGDSGGDTRCRYVAADLQRRGGLYRQLHSSILQENLTRVPDLIRGVGREYREVFDLERLSWSESHPAYTFARLVTEYVRSQQLDAGAEEFKGVRILVVEDESVWSHDTVC</sequence>
<dbReference type="AlphaFoldDB" id="A0AAX4I5R4"/>
<keyword evidence="3" id="KW-1185">Reference proteome</keyword>
<feature type="domain" description="2EXR" evidence="1">
    <location>
        <begin position="7"/>
        <end position="149"/>
    </location>
</feature>
<dbReference type="GeneID" id="87940014"/>
<dbReference type="RefSeq" id="XP_062775721.1">
    <property type="nucleotide sequence ID" value="XM_062919670.1"/>
</dbReference>
<dbReference type="EMBL" id="CP137306">
    <property type="protein sequence ID" value="WQF78497.1"/>
    <property type="molecule type" value="Genomic_DNA"/>
</dbReference>
<dbReference type="InterPro" id="IPR045518">
    <property type="entry name" value="2EXR"/>
</dbReference>
<dbReference type="Proteomes" id="UP001322277">
    <property type="component" value="Chromosome 2"/>
</dbReference>